<dbReference type="Proteomes" id="UP000637578">
    <property type="component" value="Unassembled WGS sequence"/>
</dbReference>
<reference evidence="2" key="1">
    <citation type="journal article" date="2014" name="Int. J. Syst. Evol. Microbiol.">
        <title>Complete genome sequence of Corynebacterium casei LMG S-19264T (=DSM 44701T), isolated from a smear-ripened cheese.</title>
        <authorList>
            <consortium name="US DOE Joint Genome Institute (JGI-PGF)"/>
            <person name="Walter F."/>
            <person name="Albersmeier A."/>
            <person name="Kalinowski J."/>
            <person name="Ruckert C."/>
        </authorList>
    </citation>
    <scope>NUCLEOTIDE SEQUENCE</scope>
    <source>
        <strain evidence="2">CGMCC 4.5737</strain>
    </source>
</reference>
<evidence type="ECO:0000313" key="2">
    <source>
        <dbReference type="EMBL" id="GGM84039.1"/>
    </source>
</evidence>
<name>A0A8J3CKU5_9PSEU</name>
<dbReference type="AlphaFoldDB" id="A0A8J3CKU5"/>
<keyword evidence="3" id="KW-1185">Reference proteome</keyword>
<feature type="region of interest" description="Disordered" evidence="1">
    <location>
        <begin position="22"/>
        <end position="57"/>
    </location>
</feature>
<sequence length="106" mass="10547">MSTVAGPGGLVAAVAVTLAACQTGGSPSASDPTGNTTVETTSPSRAAGSGTADSLTQLDPCELITAAEASTLGPPPRGTEDTVIATAPRCKWNVPGNEWLLSRHRS</sequence>
<comment type="caution">
    <text evidence="2">The sequence shown here is derived from an EMBL/GenBank/DDBJ whole genome shotgun (WGS) entry which is preliminary data.</text>
</comment>
<gene>
    <name evidence="2" type="ORF">GCM10012275_63330</name>
</gene>
<evidence type="ECO:0008006" key="4">
    <source>
        <dbReference type="Google" id="ProtNLM"/>
    </source>
</evidence>
<organism evidence="2 3">
    <name type="scientific">Longimycelium tulufanense</name>
    <dbReference type="NCBI Taxonomy" id="907463"/>
    <lineage>
        <taxon>Bacteria</taxon>
        <taxon>Bacillati</taxon>
        <taxon>Actinomycetota</taxon>
        <taxon>Actinomycetes</taxon>
        <taxon>Pseudonocardiales</taxon>
        <taxon>Pseudonocardiaceae</taxon>
        <taxon>Longimycelium</taxon>
    </lineage>
</organism>
<evidence type="ECO:0000313" key="3">
    <source>
        <dbReference type="Proteomes" id="UP000637578"/>
    </source>
</evidence>
<dbReference type="EMBL" id="BMMK01000067">
    <property type="protein sequence ID" value="GGM84039.1"/>
    <property type="molecule type" value="Genomic_DNA"/>
</dbReference>
<proteinExistence type="predicted"/>
<feature type="compositionally biased region" description="Polar residues" evidence="1">
    <location>
        <begin position="23"/>
        <end position="44"/>
    </location>
</feature>
<accession>A0A8J3CKU5</accession>
<reference evidence="2" key="2">
    <citation type="submission" date="2020-09" db="EMBL/GenBank/DDBJ databases">
        <authorList>
            <person name="Sun Q."/>
            <person name="Zhou Y."/>
        </authorList>
    </citation>
    <scope>NUCLEOTIDE SEQUENCE</scope>
    <source>
        <strain evidence="2">CGMCC 4.5737</strain>
    </source>
</reference>
<dbReference type="Pfam" id="PF12079">
    <property type="entry name" value="DUF3558"/>
    <property type="match status" value="1"/>
</dbReference>
<dbReference type="InterPro" id="IPR024520">
    <property type="entry name" value="DUF3558"/>
</dbReference>
<protein>
    <recommendedName>
        <fullName evidence="4">DUF3558 domain-containing protein</fullName>
    </recommendedName>
</protein>
<evidence type="ECO:0000256" key="1">
    <source>
        <dbReference type="SAM" id="MobiDB-lite"/>
    </source>
</evidence>